<dbReference type="InterPro" id="IPR039446">
    <property type="entry name" value="DauR-like"/>
</dbReference>
<dbReference type="RefSeq" id="WP_047811743.1">
    <property type="nucleotide sequence ID" value="NZ_LDZY01000017.1"/>
</dbReference>
<proteinExistence type="predicted"/>
<accession>A0A0J1FMH0</accession>
<dbReference type="InterPro" id="IPR013559">
    <property type="entry name" value="YheO"/>
</dbReference>
<dbReference type="EMBL" id="LDZY01000017">
    <property type="protein sequence ID" value="KLU64163.1"/>
    <property type="molecule type" value="Genomic_DNA"/>
</dbReference>
<dbReference type="Proteomes" id="UP000036356">
    <property type="component" value="Unassembled WGS sequence"/>
</dbReference>
<reference evidence="3 4" key="1">
    <citation type="submission" date="2015-06" db="EMBL/GenBank/DDBJ databases">
        <title>Draft genome of the moderately acidophilic sulfate reducer Candidatus Desulfosporosinus acididurans strain M1.</title>
        <authorList>
            <person name="Poehlein A."/>
            <person name="Petzsch P."/>
            <person name="Johnson B.D."/>
            <person name="Schloemann M."/>
            <person name="Daniel R."/>
            <person name="Muehling M."/>
        </authorList>
    </citation>
    <scope>NUCLEOTIDE SEQUENCE [LARGE SCALE GENOMIC DNA]</scope>
    <source>
        <strain evidence="3 4">M1</strain>
    </source>
</reference>
<gene>
    <name evidence="3" type="ORF">DEAC_c39780</name>
</gene>
<sequence length="220" mass="24487">MDYKEVLNLYIPLVDFIADIIGPHCEVVLHDIIDVENSVIAIRNGYISGRYIGCPLTDLGFKLLQQKTFLNQNALVNYRSRTASGENLISSTYKIKDAKGELIGMLCVNILNSPDDLINKIPTEFPLTAMLGNVVRMDDTEEVKESLSTSLDSVVDDAIKSIITKYKISAERMSSEEKSAIVQELREDGIFKIKGAIAKVAATLRTSESTIYRYLAMKTN</sequence>
<feature type="domain" description="Transcriptional regulator DauR-like HTH" evidence="2">
    <location>
        <begin position="155"/>
        <end position="215"/>
    </location>
</feature>
<organism evidence="3 4">
    <name type="scientific">Desulfosporosinus acididurans</name>
    <dbReference type="NCBI Taxonomy" id="476652"/>
    <lineage>
        <taxon>Bacteria</taxon>
        <taxon>Bacillati</taxon>
        <taxon>Bacillota</taxon>
        <taxon>Clostridia</taxon>
        <taxon>Eubacteriales</taxon>
        <taxon>Desulfitobacteriaceae</taxon>
        <taxon>Desulfosporosinus</taxon>
    </lineage>
</organism>
<dbReference type="PATRIC" id="fig|476652.3.peg.4213"/>
<keyword evidence="4" id="KW-1185">Reference proteome</keyword>
<protein>
    <submittedName>
        <fullName evidence="3">YheO-like PAS domain protein</fullName>
    </submittedName>
</protein>
<evidence type="ECO:0000313" key="3">
    <source>
        <dbReference type="EMBL" id="KLU64163.1"/>
    </source>
</evidence>
<dbReference type="AlphaFoldDB" id="A0A0J1FMH0"/>
<comment type="caution">
    <text evidence="3">The sequence shown here is derived from an EMBL/GenBank/DDBJ whole genome shotgun (WGS) entry which is preliminary data.</text>
</comment>
<evidence type="ECO:0000313" key="4">
    <source>
        <dbReference type="Proteomes" id="UP000036356"/>
    </source>
</evidence>
<dbReference type="PANTHER" id="PTHR35568">
    <property type="entry name" value="TRANSCRIPTIONAL REGULATOR DAUR"/>
    <property type="match status" value="1"/>
</dbReference>
<name>A0A0J1FMH0_9FIRM</name>
<dbReference type="PANTHER" id="PTHR35568:SF1">
    <property type="entry name" value="TRANSCRIPTIONAL REGULATOR DAUR"/>
    <property type="match status" value="1"/>
</dbReference>
<dbReference type="STRING" id="476652.DEAC_c39780"/>
<dbReference type="InterPro" id="IPR039445">
    <property type="entry name" value="DauR-like_HTH"/>
</dbReference>
<feature type="domain" description="YheO-like" evidence="1">
    <location>
        <begin position="7"/>
        <end position="110"/>
    </location>
</feature>
<dbReference type="Pfam" id="PF13309">
    <property type="entry name" value="HTH_22"/>
    <property type="match status" value="1"/>
</dbReference>
<dbReference type="Pfam" id="PF08348">
    <property type="entry name" value="PAS_6"/>
    <property type="match status" value="1"/>
</dbReference>
<evidence type="ECO:0000259" key="1">
    <source>
        <dbReference type="Pfam" id="PF08348"/>
    </source>
</evidence>
<evidence type="ECO:0000259" key="2">
    <source>
        <dbReference type="Pfam" id="PF13309"/>
    </source>
</evidence>